<name>A0A0E9Q2F2_ANGAN</name>
<sequence length="33" mass="3924">MCLSYKVVETVSLMMESQRFSRRKRNTCLVPVM</sequence>
<organism evidence="1">
    <name type="scientific">Anguilla anguilla</name>
    <name type="common">European freshwater eel</name>
    <name type="synonym">Muraena anguilla</name>
    <dbReference type="NCBI Taxonomy" id="7936"/>
    <lineage>
        <taxon>Eukaryota</taxon>
        <taxon>Metazoa</taxon>
        <taxon>Chordata</taxon>
        <taxon>Craniata</taxon>
        <taxon>Vertebrata</taxon>
        <taxon>Euteleostomi</taxon>
        <taxon>Actinopterygii</taxon>
        <taxon>Neopterygii</taxon>
        <taxon>Teleostei</taxon>
        <taxon>Anguilliformes</taxon>
        <taxon>Anguillidae</taxon>
        <taxon>Anguilla</taxon>
    </lineage>
</organism>
<reference evidence="1" key="1">
    <citation type="submission" date="2014-11" db="EMBL/GenBank/DDBJ databases">
        <authorList>
            <person name="Amaro Gonzalez C."/>
        </authorList>
    </citation>
    <scope>NUCLEOTIDE SEQUENCE</scope>
</reference>
<reference evidence="1" key="2">
    <citation type="journal article" date="2015" name="Fish Shellfish Immunol.">
        <title>Early steps in the European eel (Anguilla anguilla)-Vibrio vulnificus interaction in the gills: Role of the RtxA13 toxin.</title>
        <authorList>
            <person name="Callol A."/>
            <person name="Pajuelo D."/>
            <person name="Ebbesson L."/>
            <person name="Teles M."/>
            <person name="MacKenzie S."/>
            <person name="Amaro C."/>
        </authorList>
    </citation>
    <scope>NUCLEOTIDE SEQUENCE</scope>
</reference>
<evidence type="ECO:0000313" key="1">
    <source>
        <dbReference type="EMBL" id="JAH10712.1"/>
    </source>
</evidence>
<protein>
    <submittedName>
        <fullName evidence="1">Uncharacterized protein</fullName>
    </submittedName>
</protein>
<proteinExistence type="predicted"/>
<accession>A0A0E9Q2F2</accession>
<dbReference type="AlphaFoldDB" id="A0A0E9Q2F2"/>
<dbReference type="EMBL" id="GBXM01097865">
    <property type="protein sequence ID" value="JAH10712.1"/>
    <property type="molecule type" value="Transcribed_RNA"/>
</dbReference>